<name>A0ABN9RJK7_9DINO</name>
<protein>
    <recommendedName>
        <fullName evidence="5">Cellulase</fullName>
    </recommendedName>
</protein>
<evidence type="ECO:0000313" key="3">
    <source>
        <dbReference type="EMBL" id="CAK0818280.1"/>
    </source>
</evidence>
<gene>
    <name evidence="3" type="ORF">PCOR1329_LOCUS20621</name>
</gene>
<feature type="region of interest" description="Disordered" evidence="1">
    <location>
        <begin position="60"/>
        <end position="86"/>
    </location>
</feature>
<accession>A0ABN9RJK7</accession>
<evidence type="ECO:0000313" key="4">
    <source>
        <dbReference type="Proteomes" id="UP001189429"/>
    </source>
</evidence>
<evidence type="ECO:0000256" key="1">
    <source>
        <dbReference type="SAM" id="MobiDB-lite"/>
    </source>
</evidence>
<feature type="chain" id="PRO_5047475041" description="Cellulase" evidence="2">
    <location>
        <begin position="27"/>
        <end position="132"/>
    </location>
</feature>
<evidence type="ECO:0000256" key="2">
    <source>
        <dbReference type="SAM" id="SignalP"/>
    </source>
</evidence>
<comment type="caution">
    <text evidence="3">The sequence shown here is derived from an EMBL/GenBank/DDBJ whole genome shotgun (WGS) entry which is preliminary data.</text>
</comment>
<proteinExistence type="predicted"/>
<reference evidence="3" key="1">
    <citation type="submission" date="2023-10" db="EMBL/GenBank/DDBJ databases">
        <authorList>
            <person name="Chen Y."/>
            <person name="Shah S."/>
            <person name="Dougan E. K."/>
            <person name="Thang M."/>
            <person name="Chan C."/>
        </authorList>
    </citation>
    <scope>NUCLEOTIDE SEQUENCE [LARGE SCALE GENOMIC DNA]</scope>
</reference>
<feature type="signal peptide" evidence="2">
    <location>
        <begin position="1"/>
        <end position="26"/>
    </location>
</feature>
<dbReference type="EMBL" id="CAUYUJ010006682">
    <property type="protein sequence ID" value="CAK0818280.1"/>
    <property type="molecule type" value="Genomic_DNA"/>
</dbReference>
<keyword evidence="2" id="KW-0732">Signal</keyword>
<organism evidence="3 4">
    <name type="scientific">Prorocentrum cordatum</name>
    <dbReference type="NCBI Taxonomy" id="2364126"/>
    <lineage>
        <taxon>Eukaryota</taxon>
        <taxon>Sar</taxon>
        <taxon>Alveolata</taxon>
        <taxon>Dinophyceae</taxon>
        <taxon>Prorocentrales</taxon>
        <taxon>Prorocentraceae</taxon>
        <taxon>Prorocentrum</taxon>
    </lineage>
</organism>
<keyword evidence="4" id="KW-1185">Reference proteome</keyword>
<feature type="non-terminal residue" evidence="3">
    <location>
        <position position="1"/>
    </location>
</feature>
<sequence length="132" mass="13357">PERWQAHALALAILGCHLGLLAACRAVPAEPSEAPAAPGGLEAAAVALLAVEALLDTDFRAAEEPPPGGPRRKWTNNVGNEVWEPGAQPADATAHAAMAAALVGISWVLRCYPAEGAAADAVASAAAGLLRR</sequence>
<evidence type="ECO:0008006" key="5">
    <source>
        <dbReference type="Google" id="ProtNLM"/>
    </source>
</evidence>
<feature type="non-terminal residue" evidence="3">
    <location>
        <position position="132"/>
    </location>
</feature>
<dbReference type="Proteomes" id="UP001189429">
    <property type="component" value="Unassembled WGS sequence"/>
</dbReference>